<dbReference type="Proteomes" id="UP000022447">
    <property type="component" value="Unassembled WGS sequence"/>
</dbReference>
<dbReference type="GO" id="GO:0045454">
    <property type="term" value="P:cell redox homeostasis"/>
    <property type="evidence" value="ECO:0007669"/>
    <property type="project" value="TreeGrafter"/>
</dbReference>
<dbReference type="PATRIC" id="fig|1449350.3.peg.489"/>
<dbReference type="SUPFAM" id="SSF52833">
    <property type="entry name" value="Thioredoxin-like"/>
    <property type="match status" value="1"/>
</dbReference>
<dbReference type="AlphaFoldDB" id="X7EJ83"/>
<dbReference type="GO" id="GO:0006950">
    <property type="term" value="P:response to stress"/>
    <property type="evidence" value="ECO:0007669"/>
    <property type="project" value="UniProtKB-ARBA"/>
</dbReference>
<dbReference type="InterPro" id="IPR017937">
    <property type="entry name" value="Thioredoxin_CS"/>
</dbReference>
<dbReference type="EMBL" id="JALZ01000002">
    <property type="protein sequence ID" value="ETX15962.1"/>
    <property type="molecule type" value="Genomic_DNA"/>
</dbReference>
<feature type="domain" description="Thioredoxin" evidence="7">
    <location>
        <begin position="15"/>
        <end position="124"/>
    </location>
</feature>
<dbReference type="OrthoDB" id="9790390at2"/>
<dbReference type="Pfam" id="PF14559">
    <property type="entry name" value="TPR_19"/>
    <property type="match status" value="1"/>
</dbReference>
<evidence type="ECO:0000313" key="9">
    <source>
        <dbReference type="Proteomes" id="UP000022447"/>
    </source>
</evidence>
<dbReference type="CDD" id="cd02956">
    <property type="entry name" value="ybbN"/>
    <property type="match status" value="1"/>
</dbReference>
<dbReference type="PROSITE" id="PS00194">
    <property type="entry name" value="THIOREDOXIN_1"/>
    <property type="match status" value="1"/>
</dbReference>
<name>X7EJ83_9RHOB</name>
<evidence type="ECO:0000256" key="4">
    <source>
        <dbReference type="ARBA" id="ARBA00023157"/>
    </source>
</evidence>
<evidence type="ECO:0000256" key="5">
    <source>
        <dbReference type="ARBA" id="ARBA00023284"/>
    </source>
</evidence>
<dbReference type="Pfam" id="PF14561">
    <property type="entry name" value="TPR_20"/>
    <property type="match status" value="1"/>
</dbReference>
<gene>
    <name evidence="8" type="ORF">OCH239_07255</name>
</gene>
<keyword evidence="3" id="KW-0249">Electron transport</keyword>
<dbReference type="InterPro" id="IPR005746">
    <property type="entry name" value="Thioredoxin"/>
</dbReference>
<keyword evidence="9" id="KW-1185">Reference proteome</keyword>
<dbReference type="STRING" id="1449350.OCH239_07255"/>
<dbReference type="RefSeq" id="WP_037258220.1">
    <property type="nucleotide sequence ID" value="NZ_JALZ01000002.1"/>
</dbReference>
<protein>
    <recommendedName>
        <fullName evidence="6">Thioredoxin</fullName>
    </recommendedName>
</protein>
<dbReference type="PROSITE" id="PS51352">
    <property type="entry name" value="THIOREDOXIN_2"/>
    <property type="match status" value="1"/>
</dbReference>
<accession>X7EJ83</accession>
<dbReference type="eggNOG" id="COG3118">
    <property type="taxonomic scope" value="Bacteria"/>
</dbReference>
<proteinExistence type="inferred from homology"/>
<dbReference type="Gene3D" id="3.40.30.10">
    <property type="entry name" value="Glutaredoxin"/>
    <property type="match status" value="1"/>
</dbReference>
<evidence type="ECO:0000256" key="3">
    <source>
        <dbReference type="ARBA" id="ARBA00022982"/>
    </source>
</evidence>
<dbReference type="PANTHER" id="PTHR45663:SF11">
    <property type="entry name" value="GEO12009P1"/>
    <property type="match status" value="1"/>
</dbReference>
<dbReference type="SUPFAM" id="SSF48452">
    <property type="entry name" value="TPR-like"/>
    <property type="match status" value="1"/>
</dbReference>
<sequence>MIELGGAQTQPQGGSDLIKDVSEQTFMQDVIEASQEVPVIVDFWAPWCGPCKTLGPMLEDAVKKANGAVKMAKVNVDQAQQIAAQLRIQSIPTVYAFWQGQPVDGFQGAVQQSEITAFVDRLVQQSGGAQGGDGGLAEAVQQADELLEAGNHQDALQVFQAILGEDEKNPAAYGGLVRTLVAMGEVDQAESVLNGAPAEIATSAELEAAHAQIELARQAENAGPVAELEQKVAADPDDHQARYDLALALQAAGRTQEAVDHLLDLFRRDRSWNDEAAKTQLFTIFDALKPNDPIVLNGRRKLTSMIFA</sequence>
<dbReference type="PANTHER" id="PTHR45663">
    <property type="entry name" value="GEO12009P1"/>
    <property type="match status" value="1"/>
</dbReference>
<dbReference type="FunFam" id="3.40.30.10:FF:000001">
    <property type="entry name" value="Thioredoxin"/>
    <property type="match status" value="1"/>
</dbReference>
<evidence type="ECO:0000256" key="6">
    <source>
        <dbReference type="NCBIfam" id="TIGR01068"/>
    </source>
</evidence>
<keyword evidence="4" id="KW-1015">Disulfide bond</keyword>
<evidence type="ECO:0000256" key="2">
    <source>
        <dbReference type="ARBA" id="ARBA00022448"/>
    </source>
</evidence>
<dbReference type="InterPro" id="IPR036249">
    <property type="entry name" value="Thioredoxin-like_sf"/>
</dbReference>
<organism evidence="8 9">
    <name type="scientific">Roseivivax halodurans JCM 10272</name>
    <dbReference type="NCBI Taxonomy" id="1449350"/>
    <lineage>
        <taxon>Bacteria</taxon>
        <taxon>Pseudomonadati</taxon>
        <taxon>Pseudomonadota</taxon>
        <taxon>Alphaproteobacteria</taxon>
        <taxon>Rhodobacterales</taxon>
        <taxon>Roseobacteraceae</taxon>
        <taxon>Roseivivax</taxon>
    </lineage>
</organism>
<dbReference type="GO" id="GO:0005829">
    <property type="term" value="C:cytosol"/>
    <property type="evidence" value="ECO:0007669"/>
    <property type="project" value="TreeGrafter"/>
</dbReference>
<keyword evidence="2" id="KW-0813">Transport</keyword>
<comment type="similarity">
    <text evidence="1">Belongs to the thioredoxin family.</text>
</comment>
<dbReference type="Pfam" id="PF00085">
    <property type="entry name" value="Thioredoxin"/>
    <property type="match status" value="1"/>
</dbReference>
<evidence type="ECO:0000313" key="8">
    <source>
        <dbReference type="EMBL" id="ETX15962.1"/>
    </source>
</evidence>
<dbReference type="NCBIfam" id="TIGR01068">
    <property type="entry name" value="thioredoxin"/>
    <property type="match status" value="1"/>
</dbReference>
<dbReference type="InterPro" id="IPR013766">
    <property type="entry name" value="Thioredoxin_domain"/>
</dbReference>
<evidence type="ECO:0000259" key="7">
    <source>
        <dbReference type="PROSITE" id="PS51352"/>
    </source>
</evidence>
<reference evidence="8 9" key="1">
    <citation type="submission" date="2014-01" db="EMBL/GenBank/DDBJ databases">
        <title>Roseivivax halodurans JCM 10272 Genome Sequencing.</title>
        <authorList>
            <person name="Lai Q."/>
            <person name="Li G."/>
            <person name="Shao Z."/>
        </authorList>
    </citation>
    <scope>NUCLEOTIDE SEQUENCE [LARGE SCALE GENOMIC DNA]</scope>
    <source>
        <strain evidence="8 9">JCM 10272</strain>
    </source>
</reference>
<comment type="caution">
    <text evidence="8">The sequence shown here is derived from an EMBL/GenBank/DDBJ whole genome shotgun (WGS) entry which is preliminary data.</text>
</comment>
<dbReference type="InterPro" id="IPR011990">
    <property type="entry name" value="TPR-like_helical_dom_sf"/>
</dbReference>
<dbReference type="Gene3D" id="1.25.40.10">
    <property type="entry name" value="Tetratricopeptide repeat domain"/>
    <property type="match status" value="2"/>
</dbReference>
<keyword evidence="5" id="KW-0676">Redox-active center</keyword>
<dbReference type="PRINTS" id="PR00421">
    <property type="entry name" value="THIOREDOXIN"/>
</dbReference>
<evidence type="ECO:0000256" key="1">
    <source>
        <dbReference type="ARBA" id="ARBA00008987"/>
    </source>
</evidence>
<dbReference type="GO" id="GO:0015035">
    <property type="term" value="F:protein-disulfide reductase activity"/>
    <property type="evidence" value="ECO:0007669"/>
    <property type="project" value="UniProtKB-UniRule"/>
</dbReference>